<evidence type="ECO:0000313" key="2">
    <source>
        <dbReference type="EMBL" id="HGQ36052.1"/>
    </source>
</evidence>
<feature type="transmembrane region" description="Helical" evidence="1">
    <location>
        <begin position="12"/>
        <end position="34"/>
    </location>
</feature>
<proteinExistence type="predicted"/>
<keyword evidence="1" id="KW-0472">Membrane</keyword>
<organism evidence="3">
    <name type="scientific">Ignisphaera aggregans</name>
    <dbReference type="NCBI Taxonomy" id="334771"/>
    <lineage>
        <taxon>Archaea</taxon>
        <taxon>Thermoproteota</taxon>
        <taxon>Thermoprotei</taxon>
        <taxon>Desulfurococcales</taxon>
        <taxon>Desulfurococcaceae</taxon>
        <taxon>Ignisphaera</taxon>
    </lineage>
</organism>
<keyword evidence="1" id="KW-0812">Transmembrane</keyword>
<evidence type="ECO:0000256" key="1">
    <source>
        <dbReference type="SAM" id="Phobius"/>
    </source>
</evidence>
<protein>
    <submittedName>
        <fullName evidence="3">Sodium:proton antiporter</fullName>
    </submittedName>
</protein>
<comment type="caution">
    <text evidence="3">The sequence shown here is derived from an EMBL/GenBank/DDBJ whole genome shotgun (WGS) entry which is preliminary data.</text>
</comment>
<keyword evidence="1" id="KW-1133">Transmembrane helix</keyword>
<dbReference type="AlphaFoldDB" id="A0A7C4JJY2"/>
<feature type="transmembrane region" description="Helical" evidence="1">
    <location>
        <begin position="95"/>
        <end position="119"/>
    </location>
</feature>
<sequence>MALYVAQDIINLSLILTGSMLIITLIVFILAFSFRSRRVSTEGVEMYIGGESEEILRYKLPSVLALYWGIVKRAWRKAFDVLREAVHTGILNDWLGYMSIWLGLVLLVAIISVIAYVFFAHG</sequence>
<evidence type="ECO:0000313" key="3">
    <source>
        <dbReference type="EMBL" id="HGQ64816.1"/>
    </source>
</evidence>
<gene>
    <name evidence="3" type="ORF">ENU08_06190</name>
    <name evidence="2" type="ORF">ENU41_05170</name>
</gene>
<dbReference type="EMBL" id="DTBD01000055">
    <property type="protein sequence ID" value="HGQ64816.1"/>
    <property type="molecule type" value="Genomic_DNA"/>
</dbReference>
<reference evidence="3" key="1">
    <citation type="journal article" date="2020" name="mSystems">
        <title>Genome- and Community-Level Interaction Insights into Carbon Utilization and Element Cycling Functions of Hydrothermarchaeota in Hydrothermal Sediment.</title>
        <authorList>
            <person name="Zhou Z."/>
            <person name="Liu Y."/>
            <person name="Xu W."/>
            <person name="Pan J."/>
            <person name="Luo Z.H."/>
            <person name="Li M."/>
        </authorList>
    </citation>
    <scope>NUCLEOTIDE SEQUENCE [LARGE SCALE GENOMIC DNA]</scope>
    <source>
        <strain evidence="3">SpSt-637</strain>
        <strain evidence="2">SpSt-667</strain>
    </source>
</reference>
<name>A0A7C4JJY2_9CREN</name>
<dbReference type="EMBL" id="DTCK01000034">
    <property type="protein sequence ID" value="HGQ36052.1"/>
    <property type="molecule type" value="Genomic_DNA"/>
</dbReference>
<accession>A0A7C4JJY2</accession>